<dbReference type="InterPro" id="IPR011096">
    <property type="entry name" value="FTP_domain"/>
</dbReference>
<comment type="similarity">
    <text evidence="3 13">Belongs to the peptidase M4 family.</text>
</comment>
<feature type="region of interest" description="Disordered" evidence="14">
    <location>
        <begin position="235"/>
        <end position="254"/>
    </location>
</feature>
<keyword evidence="5 13" id="KW-0645">Protease</keyword>
<keyword evidence="7 13" id="KW-0732">Signal</keyword>
<evidence type="ECO:0000256" key="8">
    <source>
        <dbReference type="ARBA" id="ARBA00022801"/>
    </source>
</evidence>
<keyword evidence="11 13" id="KW-0482">Metalloprotease</keyword>
<evidence type="ECO:0000256" key="7">
    <source>
        <dbReference type="ARBA" id="ARBA00022729"/>
    </source>
</evidence>
<feature type="domain" description="Peptidase M4" evidence="15">
    <location>
        <begin position="248"/>
        <end position="401"/>
    </location>
</feature>
<feature type="active site" description="Proton donor" evidence="12">
    <location>
        <position position="484"/>
    </location>
</feature>
<feature type="compositionally biased region" description="Polar residues" evidence="14">
    <location>
        <begin position="235"/>
        <end position="248"/>
    </location>
</feature>
<comment type="function">
    <text evidence="13">Extracellular zinc metalloprotease.</text>
</comment>
<comment type="subcellular location">
    <subcellularLocation>
        <location evidence="2 13">Secreted</location>
    </subcellularLocation>
</comment>
<proteinExistence type="inferred from homology"/>
<evidence type="ECO:0000256" key="2">
    <source>
        <dbReference type="ARBA" id="ARBA00004613"/>
    </source>
</evidence>
<keyword evidence="18" id="KW-0614">Plasmid</keyword>
<geneLocation type="plasmid" evidence="18 19">
    <name>pE33L466</name>
</geneLocation>
<dbReference type="PANTHER" id="PTHR33794">
    <property type="entry name" value="BACILLOLYSIN"/>
    <property type="match status" value="1"/>
</dbReference>
<feature type="active site" evidence="12">
    <location>
        <position position="395"/>
    </location>
</feature>
<dbReference type="Pfam" id="PF01447">
    <property type="entry name" value="Peptidase_M4"/>
    <property type="match status" value="1"/>
</dbReference>
<dbReference type="CDD" id="cd09597">
    <property type="entry name" value="M4_TLP"/>
    <property type="match status" value="1"/>
</dbReference>
<keyword evidence="6" id="KW-0479">Metal-binding</keyword>
<evidence type="ECO:0000313" key="19">
    <source>
        <dbReference type="Proteomes" id="UP000002612"/>
    </source>
</evidence>
<evidence type="ECO:0000256" key="5">
    <source>
        <dbReference type="ARBA" id="ARBA00022670"/>
    </source>
</evidence>
<dbReference type="GO" id="GO:0046872">
    <property type="term" value="F:metal ion binding"/>
    <property type="evidence" value="ECO:0007669"/>
    <property type="project" value="UniProtKB-UniRule"/>
</dbReference>
<organism evidence="18 19">
    <name type="scientific">Bacillus cereus (strain ZK / E33L)</name>
    <dbReference type="NCBI Taxonomy" id="288681"/>
    <lineage>
        <taxon>Bacteria</taxon>
        <taxon>Bacillati</taxon>
        <taxon>Bacillota</taxon>
        <taxon>Bacilli</taxon>
        <taxon>Bacillales</taxon>
        <taxon>Bacillaceae</taxon>
        <taxon>Bacillus</taxon>
        <taxon>Bacillus cereus group</taxon>
    </lineage>
</organism>
<dbReference type="Pfam" id="PF07504">
    <property type="entry name" value="FTP"/>
    <property type="match status" value="1"/>
</dbReference>
<dbReference type="SUPFAM" id="SSF55486">
    <property type="entry name" value="Metalloproteases ('zincins'), catalytic domain"/>
    <property type="match status" value="1"/>
</dbReference>
<dbReference type="EC" id="3.4.24.-" evidence="13"/>
<dbReference type="GO" id="GO:0006508">
    <property type="term" value="P:proteolysis"/>
    <property type="evidence" value="ECO:0007669"/>
    <property type="project" value="UniProtKB-KW"/>
</dbReference>
<dbReference type="InterPro" id="IPR001570">
    <property type="entry name" value="Peptidase_M4_C_domain"/>
</dbReference>
<dbReference type="GO" id="GO:0005576">
    <property type="term" value="C:extracellular region"/>
    <property type="evidence" value="ECO:0007669"/>
    <property type="project" value="UniProtKB-SubCell"/>
</dbReference>
<keyword evidence="10" id="KW-0106">Calcium</keyword>
<gene>
    <name evidence="18" type="primary">npr</name>
    <name evidence="18" type="ordered locus">pE33L466_0380</name>
</gene>
<evidence type="ECO:0000256" key="6">
    <source>
        <dbReference type="ARBA" id="ARBA00022723"/>
    </source>
</evidence>
<evidence type="ECO:0000256" key="13">
    <source>
        <dbReference type="RuleBase" id="RU366073"/>
    </source>
</evidence>
<dbReference type="PRINTS" id="PR00730">
    <property type="entry name" value="THERMOLYSIN"/>
</dbReference>
<dbReference type="AlphaFoldDB" id="Q4V184"/>
<reference evidence="19" key="1">
    <citation type="journal article" date="2006" name="J. Bacteriol.">
        <title>Pathogenomic sequence analysis of Bacillus cereus and Bacillus thuringiensis isolates closely related to Bacillus anthracis.</title>
        <authorList>
            <person name="Han C.S."/>
            <person name="Xie G."/>
            <person name="Challacombe J.F."/>
            <person name="Altherr M.R."/>
            <person name="Bhotika S.S."/>
            <person name="Brown N."/>
            <person name="Bruce D."/>
            <person name="Campbell C.S."/>
            <person name="Campbell M.L."/>
            <person name="Chen J."/>
            <person name="Chertkov O."/>
            <person name="Cleland C."/>
            <person name="Dimitrijevic M."/>
            <person name="Doggett N.A."/>
            <person name="Fawcett J.J."/>
            <person name="Glavina T."/>
            <person name="Goodwin L.A."/>
            <person name="Green L.D."/>
            <person name="Hill K.K."/>
            <person name="Hitchcock P."/>
            <person name="Jackson P.J."/>
            <person name="Keim P."/>
            <person name="Kewalramani A.R."/>
            <person name="Longmire J."/>
            <person name="Lucas S."/>
            <person name="Malfatti S."/>
            <person name="McMurry K."/>
            <person name="Meincke L.J."/>
            <person name="Misra M."/>
            <person name="Moseman B.L."/>
            <person name="Mundt M."/>
            <person name="Munk A.C."/>
            <person name="Okinaka R.T."/>
            <person name="Parson-Quintana B."/>
            <person name="Reilly L.P."/>
            <person name="Richardson P."/>
            <person name="Robinson D.L."/>
            <person name="Rubin E."/>
            <person name="Saunders E."/>
            <person name="Tapia R."/>
            <person name="Tesmer J.G."/>
            <person name="Thayer N."/>
            <person name="Thompson L.S."/>
            <person name="Tice H."/>
            <person name="Ticknor L.O."/>
            <person name="Wills P.L."/>
            <person name="Brettin T.S."/>
            <person name="Gilna P."/>
        </authorList>
    </citation>
    <scope>NUCLEOTIDE SEQUENCE [LARGE SCALE GENOMIC DNA]</scope>
    <source>
        <strain evidence="19">ZK / E33L</strain>
        <plasmid evidence="19">pE33L466</plasmid>
    </source>
</reference>
<dbReference type="Pfam" id="PF02868">
    <property type="entry name" value="Peptidase_M4_C"/>
    <property type="match status" value="1"/>
</dbReference>
<protein>
    <recommendedName>
        <fullName evidence="13">Neutral metalloproteinase</fullName>
        <ecNumber evidence="13">3.4.24.-</ecNumber>
    </recommendedName>
</protein>
<dbReference type="Proteomes" id="UP000002612">
    <property type="component" value="Plasmid pE33L466"/>
</dbReference>
<dbReference type="PATRIC" id="fig|288681.22.peg.5949"/>
<feature type="domain" description="FTP" evidence="17">
    <location>
        <begin position="84"/>
        <end position="132"/>
    </location>
</feature>
<evidence type="ECO:0000256" key="14">
    <source>
        <dbReference type="SAM" id="MobiDB-lite"/>
    </source>
</evidence>
<name>Q4V184_BACCZ</name>
<evidence type="ECO:0000259" key="16">
    <source>
        <dbReference type="Pfam" id="PF02868"/>
    </source>
</evidence>
<dbReference type="InterPro" id="IPR013856">
    <property type="entry name" value="Peptidase_M4_domain"/>
</dbReference>
<feature type="signal peptide" evidence="13">
    <location>
        <begin position="1"/>
        <end position="29"/>
    </location>
</feature>
<dbReference type="Gene3D" id="1.10.390.10">
    <property type="entry name" value="Neutral Protease Domain 2"/>
    <property type="match status" value="1"/>
</dbReference>
<dbReference type="InterPro" id="IPR023612">
    <property type="entry name" value="Peptidase_M4"/>
</dbReference>
<keyword evidence="4 13" id="KW-0964">Secreted</keyword>
<evidence type="ECO:0000259" key="15">
    <source>
        <dbReference type="Pfam" id="PF01447"/>
    </source>
</evidence>
<dbReference type="Gene3D" id="3.10.170.10">
    <property type="match status" value="1"/>
</dbReference>
<dbReference type="InterPro" id="IPR050728">
    <property type="entry name" value="Zinc_Metalloprotease_M4"/>
</dbReference>
<evidence type="ECO:0000256" key="4">
    <source>
        <dbReference type="ARBA" id="ARBA00022525"/>
    </source>
</evidence>
<dbReference type="Gene3D" id="3.10.450.490">
    <property type="match status" value="1"/>
</dbReference>
<dbReference type="PANTHER" id="PTHR33794:SF3">
    <property type="entry name" value="NEUTRAL PROTEASE B"/>
    <property type="match status" value="1"/>
</dbReference>
<dbReference type="InterPro" id="IPR027268">
    <property type="entry name" value="Peptidase_M4/M1_CTD_sf"/>
</dbReference>
<evidence type="ECO:0000256" key="11">
    <source>
        <dbReference type="ARBA" id="ARBA00023049"/>
    </source>
</evidence>
<evidence type="ECO:0000313" key="18">
    <source>
        <dbReference type="EMBL" id="AAY60523.1"/>
    </source>
</evidence>
<keyword evidence="9 13" id="KW-0862">Zinc</keyword>
<evidence type="ECO:0000256" key="9">
    <source>
        <dbReference type="ARBA" id="ARBA00022833"/>
    </source>
</evidence>
<dbReference type="RefSeq" id="WP_000791311.1">
    <property type="nucleotide sequence ID" value="NC_007103.1"/>
</dbReference>
<keyword evidence="8 13" id="KW-0378">Hydrolase</keyword>
<feature type="domain" description="Peptidase M4 C-terminal" evidence="16">
    <location>
        <begin position="405"/>
        <end position="566"/>
    </location>
</feature>
<evidence type="ECO:0000256" key="10">
    <source>
        <dbReference type="ARBA" id="ARBA00022837"/>
    </source>
</evidence>
<evidence type="ECO:0000256" key="1">
    <source>
        <dbReference type="ARBA" id="ARBA00001947"/>
    </source>
</evidence>
<evidence type="ECO:0000256" key="12">
    <source>
        <dbReference type="PIRSR" id="PIRSR623612-1"/>
    </source>
</evidence>
<dbReference type="GO" id="GO:0004222">
    <property type="term" value="F:metalloendopeptidase activity"/>
    <property type="evidence" value="ECO:0007669"/>
    <property type="project" value="UniProtKB-UniRule"/>
</dbReference>
<comment type="cofactor">
    <cofactor evidence="1 13">
        <name>Zn(2+)</name>
        <dbReference type="ChEBI" id="CHEBI:29105"/>
    </cofactor>
</comment>
<evidence type="ECO:0000259" key="17">
    <source>
        <dbReference type="Pfam" id="PF07504"/>
    </source>
</evidence>
<feature type="chain" id="PRO_5023095587" description="Neutral metalloproteinase" evidence="13">
    <location>
        <begin position="30"/>
        <end position="568"/>
    </location>
</feature>
<dbReference type="EMBL" id="CP000040">
    <property type="protein sequence ID" value="AAY60523.1"/>
    <property type="molecule type" value="Genomic_DNA"/>
</dbReference>
<evidence type="ECO:0000256" key="3">
    <source>
        <dbReference type="ARBA" id="ARBA00009388"/>
    </source>
</evidence>
<accession>Q4V184</accession>
<dbReference type="KEGG" id="bcz:pE33L466_0380"/>
<sequence>MKNKKNFVKIGLTTGVMLSVIMPYGDAYAATEDLKVETKEDTFRTGNLTVPSQKSAENVAKDALKGKTEQALSSKQVNTESKVNYNVTQSRKSYDGTTLVRLQQTYEGRDVYGYQLTAHINDDGVLTSVSGDSAQDLQQQEDLKQPITLSEEDAKKQLFKIYGDNLTFVEEPEIKQVVYVDENTNKATSAYQITFSASTPEYVSGTVLIDAFVGDLLKELVQKLGIQVDSSIVQSATSNKSQDPSKLTGTGKDDLGMNRTFGISQRSDGTYTLADYSRGKGIETYTANYKDYNNYRRNIWGYLDDLVTSNSTNFTDPKAVSAHYLATKVYDFYQEKYSRNSFDNNGQKVISVVHGWNTNGTNKGNPKQWFNAFSNGAMLVYGDPIVRAFDVAGHEFTHAVTRNESGLEYAGEAGAINEAISDILGVAVEKYANNGKFNWTMGEQSGRIFRDMKNPSSISSRYPEDYRHYNNLPIDAAHDHGGVHTNSSIINKVAYLIASGGNHNGVNVQGIGEDKMFDIFYYANTDELNMTSDFKELKEACIRVATNLYGKDSSEVQAVQQAFKAAYI</sequence>